<proteinExistence type="predicted"/>
<dbReference type="InterPro" id="IPR036388">
    <property type="entry name" value="WH-like_DNA-bd_sf"/>
</dbReference>
<feature type="region of interest" description="Disordered" evidence="1">
    <location>
        <begin position="1"/>
        <end position="24"/>
    </location>
</feature>
<keyword evidence="3" id="KW-1185">Reference proteome</keyword>
<dbReference type="EMBL" id="NQWH01000036">
    <property type="protein sequence ID" value="PHP26473.1"/>
    <property type="molecule type" value="Genomic_DNA"/>
</dbReference>
<dbReference type="AlphaFoldDB" id="A0A2G1MCK4"/>
<name>A0A2G1MCK4_9RHOB</name>
<dbReference type="InterPro" id="IPR000600">
    <property type="entry name" value="ROK"/>
</dbReference>
<evidence type="ECO:0000313" key="2">
    <source>
        <dbReference type="EMBL" id="PHP26473.1"/>
    </source>
</evidence>
<evidence type="ECO:0000313" key="3">
    <source>
        <dbReference type="Proteomes" id="UP000221860"/>
    </source>
</evidence>
<dbReference type="SUPFAM" id="SSF53067">
    <property type="entry name" value="Actin-like ATPase domain"/>
    <property type="match status" value="1"/>
</dbReference>
<dbReference type="Proteomes" id="UP000221860">
    <property type="component" value="Unassembled WGS sequence"/>
</dbReference>
<organism evidence="2 3">
    <name type="scientific">Limimaricola cinnabarinus</name>
    <dbReference type="NCBI Taxonomy" id="1125964"/>
    <lineage>
        <taxon>Bacteria</taxon>
        <taxon>Pseudomonadati</taxon>
        <taxon>Pseudomonadota</taxon>
        <taxon>Alphaproteobacteria</taxon>
        <taxon>Rhodobacterales</taxon>
        <taxon>Paracoccaceae</taxon>
        <taxon>Limimaricola</taxon>
    </lineage>
</organism>
<keyword evidence="2" id="KW-0808">Transferase</keyword>
<sequence length="455" mass="47213">MPDSGMVETSRPKRGKGRPRNADGAAQSLGTILNLVRSGAAHTRQELERKSELGRAIVADRLATLSEIKLVDESALAEASGGRAPRLVQFNANRARILVATLDQTALGVGIADLSGRLITEHHEAMDLSAPPEATAERLGTLFEWLLAKDEHSAPLWGLGISVPGPVQLSPGDDFLQATPTFLPAWEGFPLVEQLARRFSVPVWMRSSVETMAMGELHAGAGAGINEMLFIKVGKRIGASFVFDGKLYRGAQGAAGLIGHLPRAASGRTASLDVLAGSDMIARDGLAAAQAGTSPALADILNRGGEITAIEVGQAAQVGDSVSMEIMSRSGHLIGQLVATLANMLNPSLIVLSGSIAQTNDILLAAVREAVYGESHPLVTRDLRISASRMGSSAGLVGAAKVVSEALFDPSFLREWVTHGAPTAMPRLLAALDQMGTAAIGAPASPPAAAAPPGA</sequence>
<dbReference type="OrthoDB" id="8595273at2"/>
<dbReference type="GO" id="GO:0016301">
    <property type="term" value="F:kinase activity"/>
    <property type="evidence" value="ECO:0007669"/>
    <property type="project" value="UniProtKB-KW"/>
</dbReference>
<comment type="caution">
    <text evidence="2">The sequence shown here is derived from an EMBL/GenBank/DDBJ whole genome shotgun (WGS) entry which is preliminary data.</text>
</comment>
<dbReference type="CDD" id="cd23763">
    <property type="entry name" value="ASKHA_ATPase_ROK"/>
    <property type="match status" value="1"/>
</dbReference>
<keyword evidence="2" id="KW-0418">Kinase</keyword>
<dbReference type="Gene3D" id="3.30.420.40">
    <property type="match status" value="2"/>
</dbReference>
<gene>
    <name evidence="2" type="ORF">CJ301_16260</name>
</gene>
<dbReference type="Gene3D" id="1.10.10.10">
    <property type="entry name" value="Winged helix-like DNA-binding domain superfamily/Winged helix DNA-binding domain"/>
    <property type="match status" value="1"/>
</dbReference>
<evidence type="ECO:0000256" key="1">
    <source>
        <dbReference type="SAM" id="MobiDB-lite"/>
    </source>
</evidence>
<reference evidence="2 3" key="1">
    <citation type="submission" date="2017-08" db="EMBL/GenBank/DDBJ databases">
        <title>Draft Genome Sequence of Loktanella cinnabarina Strain XM1, Isolated from Coastal Surface Water.</title>
        <authorList>
            <person name="Ma R."/>
            <person name="Wang J."/>
            <person name="Wang Q."/>
            <person name="Ma Z."/>
            <person name="Li J."/>
            <person name="Chen L."/>
        </authorList>
    </citation>
    <scope>NUCLEOTIDE SEQUENCE [LARGE SCALE GENOMIC DNA]</scope>
    <source>
        <strain evidence="2 3">XM1</strain>
    </source>
</reference>
<dbReference type="Pfam" id="PF00480">
    <property type="entry name" value="ROK"/>
    <property type="match status" value="1"/>
</dbReference>
<dbReference type="InterPro" id="IPR043129">
    <property type="entry name" value="ATPase_NBD"/>
</dbReference>
<dbReference type="PANTHER" id="PTHR18964">
    <property type="entry name" value="ROK (REPRESSOR, ORF, KINASE) FAMILY"/>
    <property type="match status" value="1"/>
</dbReference>
<dbReference type="PANTHER" id="PTHR18964:SF173">
    <property type="entry name" value="GLUCOKINASE"/>
    <property type="match status" value="1"/>
</dbReference>
<accession>A0A2G1MCK4</accession>
<protein>
    <submittedName>
        <fullName evidence="2">Sugar kinase</fullName>
    </submittedName>
</protein>